<name>A0ABD2X3M6_9HYME</name>
<dbReference type="Proteomes" id="UP001627154">
    <property type="component" value="Unassembled WGS sequence"/>
</dbReference>
<dbReference type="EMBL" id="JBJJXI010000055">
    <property type="protein sequence ID" value="KAL3399543.1"/>
    <property type="molecule type" value="Genomic_DNA"/>
</dbReference>
<protein>
    <submittedName>
        <fullName evidence="2">Uncharacterized protein</fullName>
    </submittedName>
</protein>
<dbReference type="AlphaFoldDB" id="A0ABD2X3M6"/>
<keyword evidence="3" id="KW-1185">Reference proteome</keyword>
<gene>
    <name evidence="2" type="ORF">TKK_006818</name>
</gene>
<accession>A0ABD2X3M6</accession>
<feature type="region of interest" description="Disordered" evidence="1">
    <location>
        <begin position="1"/>
        <end position="29"/>
    </location>
</feature>
<comment type="caution">
    <text evidence="2">The sequence shown here is derived from an EMBL/GenBank/DDBJ whole genome shotgun (WGS) entry which is preliminary data.</text>
</comment>
<organism evidence="2 3">
    <name type="scientific">Trichogramma kaykai</name>
    <dbReference type="NCBI Taxonomy" id="54128"/>
    <lineage>
        <taxon>Eukaryota</taxon>
        <taxon>Metazoa</taxon>
        <taxon>Ecdysozoa</taxon>
        <taxon>Arthropoda</taxon>
        <taxon>Hexapoda</taxon>
        <taxon>Insecta</taxon>
        <taxon>Pterygota</taxon>
        <taxon>Neoptera</taxon>
        <taxon>Endopterygota</taxon>
        <taxon>Hymenoptera</taxon>
        <taxon>Apocrita</taxon>
        <taxon>Proctotrupomorpha</taxon>
        <taxon>Chalcidoidea</taxon>
        <taxon>Trichogrammatidae</taxon>
        <taxon>Trichogramma</taxon>
    </lineage>
</organism>
<sequence>MTTTRQNCLDGNEQKPRQNDSSNDKTGESRSCLDLLVVASSQSLVISEAIKAAKTHNERYLYLLAHEAREANVGGRLAPTSPALLRAQMPSTYRYALRIELWQFDEQS</sequence>
<feature type="compositionally biased region" description="Basic and acidic residues" evidence="1">
    <location>
        <begin position="12"/>
        <end position="28"/>
    </location>
</feature>
<reference evidence="2 3" key="1">
    <citation type="journal article" date="2024" name="bioRxiv">
        <title>A reference genome for Trichogramma kaykai: A tiny desert-dwelling parasitoid wasp with competing sex-ratio distorters.</title>
        <authorList>
            <person name="Culotta J."/>
            <person name="Lindsey A.R."/>
        </authorList>
    </citation>
    <scope>NUCLEOTIDE SEQUENCE [LARGE SCALE GENOMIC DNA]</scope>
    <source>
        <strain evidence="2 3">KSX58</strain>
    </source>
</reference>
<evidence type="ECO:0000256" key="1">
    <source>
        <dbReference type="SAM" id="MobiDB-lite"/>
    </source>
</evidence>
<proteinExistence type="predicted"/>
<evidence type="ECO:0000313" key="2">
    <source>
        <dbReference type="EMBL" id="KAL3399543.1"/>
    </source>
</evidence>
<evidence type="ECO:0000313" key="3">
    <source>
        <dbReference type="Proteomes" id="UP001627154"/>
    </source>
</evidence>